<dbReference type="PANTHER" id="PTHR23028">
    <property type="entry name" value="ACETYLTRANSFERASE"/>
    <property type="match status" value="1"/>
</dbReference>
<feature type="transmembrane region" description="Helical" evidence="1">
    <location>
        <begin position="266"/>
        <end position="284"/>
    </location>
</feature>
<keyword evidence="3" id="KW-0012">Acyltransferase</keyword>
<dbReference type="InterPro" id="IPR002656">
    <property type="entry name" value="Acyl_transf_3_dom"/>
</dbReference>
<dbReference type="PANTHER" id="PTHR23028:SF53">
    <property type="entry name" value="ACYL_TRANSF_3 DOMAIN-CONTAINING PROTEIN"/>
    <property type="match status" value="1"/>
</dbReference>
<sequence length="397" mass="45769">MEKRVYFKNLNALRFFAATAVIIHHVEQYKNWANLPNIWGNTTIDAIGHKAVSFFFVLSGFLITYLLLAEKAKTDEINIRNFYIRRILRIWPLYYLIVALCLFVVPLISSHSMFGPSVVETNFTLITVLLLFVLPNVVRTFAPSIVGGNQLWSIGVEEQFYLVWPLFVRWFINHMVVFLIAFIMLKLGLTVLLQSLITPESNAYYHKFFRLWVLLQVEQMAIGALGAYILFKKKKIILNLIYHPITLVFSTGLFIILFIIPTESWLINYYEALVFIILILNISTNPAISLSLENKAFSVLGNISYGIYMYHTLCIAFCMYVLRLFKLGQSNHILFNVLLYSFSVIVTIAVAYLSYELFEKKFLELKERFMIVKSGEKADTTTFESSRPVVSTNGQSV</sequence>
<evidence type="ECO:0000313" key="4">
    <source>
        <dbReference type="Proteomes" id="UP000772618"/>
    </source>
</evidence>
<name>A0ABS5VSR5_9BACT</name>
<keyword evidence="1" id="KW-0812">Transmembrane</keyword>
<feature type="transmembrane region" description="Helical" evidence="1">
    <location>
        <begin position="337"/>
        <end position="358"/>
    </location>
</feature>
<feature type="domain" description="Acyltransferase 3" evidence="2">
    <location>
        <begin position="8"/>
        <end position="355"/>
    </location>
</feature>
<comment type="caution">
    <text evidence="3">The sequence shown here is derived from an EMBL/GenBank/DDBJ whole genome shotgun (WGS) entry which is preliminary data.</text>
</comment>
<evidence type="ECO:0000259" key="2">
    <source>
        <dbReference type="Pfam" id="PF01757"/>
    </source>
</evidence>
<feature type="transmembrane region" description="Helical" evidence="1">
    <location>
        <begin position="114"/>
        <end position="134"/>
    </location>
</feature>
<keyword evidence="3" id="KW-0808">Transferase</keyword>
<dbReference type="InterPro" id="IPR050879">
    <property type="entry name" value="Acyltransferase_3"/>
</dbReference>
<dbReference type="Proteomes" id="UP000772618">
    <property type="component" value="Unassembled WGS sequence"/>
</dbReference>
<proteinExistence type="predicted"/>
<feature type="transmembrane region" description="Helical" evidence="1">
    <location>
        <begin position="240"/>
        <end position="260"/>
    </location>
</feature>
<gene>
    <name evidence="3" type="ORF">KK060_14350</name>
</gene>
<feature type="transmembrane region" description="Helical" evidence="1">
    <location>
        <begin position="209"/>
        <end position="231"/>
    </location>
</feature>
<feature type="transmembrane region" description="Helical" evidence="1">
    <location>
        <begin position="52"/>
        <end position="69"/>
    </location>
</feature>
<evidence type="ECO:0000313" key="3">
    <source>
        <dbReference type="EMBL" id="MBT1704472.1"/>
    </source>
</evidence>
<evidence type="ECO:0000256" key="1">
    <source>
        <dbReference type="SAM" id="Phobius"/>
    </source>
</evidence>
<keyword evidence="1" id="KW-0472">Membrane</keyword>
<keyword evidence="4" id="KW-1185">Reference proteome</keyword>
<keyword evidence="1" id="KW-1133">Transmembrane helix</keyword>
<reference evidence="3 4" key="1">
    <citation type="submission" date="2021-05" db="EMBL/GenBank/DDBJ databases">
        <title>A Polyphasic approach of four new species of the genus Ohtaekwangia: Ohtaekwangia histidinii sp. nov., Ohtaekwangia cretensis sp. nov., Ohtaekwangia indiensis sp. nov., Ohtaekwangia reichenbachii sp. nov. from diverse environment.</title>
        <authorList>
            <person name="Octaviana S."/>
        </authorList>
    </citation>
    <scope>NUCLEOTIDE SEQUENCE [LARGE SCALE GENOMIC DNA]</scope>
    <source>
        <strain evidence="3 4">PWU20</strain>
    </source>
</reference>
<accession>A0ABS5VSR5</accession>
<dbReference type="GO" id="GO:0016746">
    <property type="term" value="F:acyltransferase activity"/>
    <property type="evidence" value="ECO:0007669"/>
    <property type="project" value="UniProtKB-KW"/>
</dbReference>
<dbReference type="RefSeq" id="WP_254154433.1">
    <property type="nucleotide sequence ID" value="NZ_JAHESD010000032.1"/>
</dbReference>
<organism evidence="3 4">
    <name type="scientific">Chryseosolibacter indicus</name>
    <dbReference type="NCBI Taxonomy" id="2782351"/>
    <lineage>
        <taxon>Bacteria</taxon>
        <taxon>Pseudomonadati</taxon>
        <taxon>Bacteroidota</taxon>
        <taxon>Cytophagia</taxon>
        <taxon>Cytophagales</taxon>
        <taxon>Chryseotaleaceae</taxon>
        <taxon>Chryseosolibacter</taxon>
    </lineage>
</organism>
<feature type="transmembrane region" description="Helical" evidence="1">
    <location>
        <begin position="176"/>
        <end position="197"/>
    </location>
</feature>
<dbReference type="EMBL" id="JAHESD010000032">
    <property type="protein sequence ID" value="MBT1704472.1"/>
    <property type="molecule type" value="Genomic_DNA"/>
</dbReference>
<feature type="transmembrane region" description="Helical" evidence="1">
    <location>
        <begin position="305"/>
        <end position="325"/>
    </location>
</feature>
<dbReference type="Pfam" id="PF01757">
    <property type="entry name" value="Acyl_transf_3"/>
    <property type="match status" value="1"/>
</dbReference>
<protein>
    <submittedName>
        <fullName evidence="3">Acyltransferase</fullName>
    </submittedName>
</protein>
<feature type="transmembrane region" description="Helical" evidence="1">
    <location>
        <begin position="90"/>
        <end position="108"/>
    </location>
</feature>